<dbReference type="AlphaFoldDB" id="A0A394DQB6"/>
<dbReference type="KEGG" id="lang:109340771"/>
<keyword evidence="2" id="KW-1185">Reference proteome</keyword>
<dbReference type="PANTHER" id="PTHR38926:SF80">
    <property type="entry name" value="F-BOX DOMAIN, LEUCINE-RICH REPEAT DOMAIN SUPERFAMILY"/>
    <property type="match status" value="1"/>
</dbReference>
<dbReference type="FunFam" id="1.20.1280.50:FF:000022">
    <property type="entry name" value="F-box protein FBW2"/>
    <property type="match status" value="1"/>
</dbReference>
<dbReference type="EMBL" id="MLAU01037503">
    <property type="protein sequence ID" value="OIW21877.1"/>
    <property type="molecule type" value="Genomic_DNA"/>
</dbReference>
<dbReference type="PANTHER" id="PTHR38926">
    <property type="entry name" value="F-BOX DOMAIN CONTAINING PROTEIN, EXPRESSED"/>
    <property type="match status" value="1"/>
</dbReference>
<evidence type="ECO:0008006" key="3">
    <source>
        <dbReference type="Google" id="ProtNLM"/>
    </source>
</evidence>
<reference evidence="1 2" key="1">
    <citation type="journal article" date="2017" name="Plant Biotechnol. J.">
        <title>A comprehensive draft genome sequence for lupin (Lupinus angustifolius), an emerging health food: insights into plant-microbe interactions and legume evolution.</title>
        <authorList>
            <person name="Hane J.K."/>
            <person name="Ming Y."/>
            <person name="Kamphuis L.G."/>
            <person name="Nelson M.N."/>
            <person name="Garg G."/>
            <person name="Atkins C.A."/>
            <person name="Bayer P.E."/>
            <person name="Bravo A."/>
            <person name="Bringans S."/>
            <person name="Cannon S."/>
            <person name="Edwards D."/>
            <person name="Foley R."/>
            <person name="Gao L.L."/>
            <person name="Harrison M.J."/>
            <person name="Huang W."/>
            <person name="Hurgobin B."/>
            <person name="Li S."/>
            <person name="Liu C.W."/>
            <person name="McGrath A."/>
            <person name="Morahan G."/>
            <person name="Murray J."/>
            <person name="Weller J."/>
            <person name="Jian J."/>
            <person name="Singh K.B."/>
        </authorList>
    </citation>
    <scope>NUCLEOTIDE SEQUENCE [LARGE SCALE GENOMIC DNA]</scope>
    <source>
        <strain evidence="2">cv. Tanjil</strain>
        <tissue evidence="1">Whole plant</tissue>
    </source>
</reference>
<dbReference type="OrthoDB" id="550575at2759"/>
<name>A0A394DQB6_LUPAN</name>
<evidence type="ECO:0000313" key="1">
    <source>
        <dbReference type="EMBL" id="OIW21877.1"/>
    </source>
</evidence>
<dbReference type="InterPro" id="IPR032675">
    <property type="entry name" value="LRR_dom_sf"/>
</dbReference>
<evidence type="ECO:0000313" key="2">
    <source>
        <dbReference type="Proteomes" id="UP000188354"/>
    </source>
</evidence>
<accession>A0A394DQB6</accession>
<comment type="caution">
    <text evidence="1">The sequence shown here is derived from an EMBL/GenBank/DDBJ whole genome shotgun (WGS) entry which is preliminary data.</text>
</comment>
<organism evidence="1 2">
    <name type="scientific">Lupinus angustifolius</name>
    <name type="common">Narrow-leaved blue lupine</name>
    <dbReference type="NCBI Taxonomy" id="3871"/>
    <lineage>
        <taxon>Eukaryota</taxon>
        <taxon>Viridiplantae</taxon>
        <taxon>Streptophyta</taxon>
        <taxon>Embryophyta</taxon>
        <taxon>Tracheophyta</taxon>
        <taxon>Spermatophyta</taxon>
        <taxon>Magnoliopsida</taxon>
        <taxon>eudicotyledons</taxon>
        <taxon>Gunneridae</taxon>
        <taxon>Pentapetalae</taxon>
        <taxon>rosids</taxon>
        <taxon>fabids</taxon>
        <taxon>Fabales</taxon>
        <taxon>Fabaceae</taxon>
        <taxon>Papilionoideae</taxon>
        <taxon>50 kb inversion clade</taxon>
        <taxon>genistoids sensu lato</taxon>
        <taxon>core genistoids</taxon>
        <taxon>Genisteae</taxon>
        <taxon>Lupinus</taxon>
    </lineage>
</organism>
<dbReference type="SUPFAM" id="SSF52047">
    <property type="entry name" value="RNI-like"/>
    <property type="match status" value="1"/>
</dbReference>
<sequence length="318" mass="36323">MEEAADFRDWKDLLPDLQGAIFTHLSLEERLSIVPSVCKSWASTLAGPYCWQEIDLEEWCNQTEPDKIDRMLVLLITRSSGSLRKLTVSCVQSEKTFTFIAENAGSLQTLRLQRCNMTDSIVEHLTKKLSMLSFLDVSYCNKIGAHALETIGKNCTMLEVFYRNMHPIDTSDKPFDDDEAIAISTTMPNLKHLGIAYQLVKTEGLLQILSNCPKLELLDLRGCWGVNIENISLEKDFPNVKVLGPHVVDYHENNGWDDFSEPSEYLGWDFFVDEYYDDDDEEESDSDDIWDDEEGLEEIQFTFYQGIENAGMFVPPSP</sequence>
<protein>
    <recommendedName>
        <fullName evidence="3">F-box domain-containing protein</fullName>
    </recommendedName>
</protein>
<dbReference type="Proteomes" id="UP000188354">
    <property type="component" value="Unassembled WGS sequence"/>
</dbReference>
<dbReference type="Gene3D" id="3.80.10.10">
    <property type="entry name" value="Ribonuclease Inhibitor"/>
    <property type="match status" value="1"/>
</dbReference>
<gene>
    <name evidence="1" type="ORF">TanjilG_13759</name>
</gene>
<dbReference type="Gramene" id="OIW21877">
    <property type="protein sequence ID" value="OIW21877"/>
    <property type="gene ID" value="TanjilG_13759"/>
</dbReference>
<proteinExistence type="predicted"/>